<feature type="chain" id="PRO_5045156698" description="AMIN domain-containing protein" evidence="1">
    <location>
        <begin position="28"/>
        <end position="147"/>
    </location>
</feature>
<feature type="signal peptide" evidence="1">
    <location>
        <begin position="1"/>
        <end position="27"/>
    </location>
</feature>
<proteinExistence type="predicted"/>
<evidence type="ECO:0000313" key="3">
    <source>
        <dbReference type="Proteomes" id="UP001500968"/>
    </source>
</evidence>
<organism evidence="2 3">
    <name type="scientific">Flavobacterium cheonhonense</name>
    <dbReference type="NCBI Taxonomy" id="706185"/>
    <lineage>
        <taxon>Bacteria</taxon>
        <taxon>Pseudomonadati</taxon>
        <taxon>Bacteroidota</taxon>
        <taxon>Flavobacteriia</taxon>
        <taxon>Flavobacteriales</taxon>
        <taxon>Flavobacteriaceae</taxon>
        <taxon>Flavobacterium</taxon>
    </lineage>
</organism>
<keyword evidence="1" id="KW-0732">Signal</keyword>
<sequence>MKTNFYKSLKLALFLLFTALSSSTVVAQTMPPKAEISPIGGSRSPWPDLRCALHYVNTISLAHVNENAVPDEIYNERVKPIVINLPDVSFIAVGGKSTPQPILFESALSVSVDELEIRVIDLPRGDFAIHLTDLQFEMPIRDLFLST</sequence>
<dbReference type="Proteomes" id="UP001500968">
    <property type="component" value="Unassembled WGS sequence"/>
</dbReference>
<comment type="caution">
    <text evidence="2">The sequence shown here is derived from an EMBL/GenBank/DDBJ whole genome shotgun (WGS) entry which is preliminary data.</text>
</comment>
<evidence type="ECO:0000256" key="1">
    <source>
        <dbReference type="SAM" id="SignalP"/>
    </source>
</evidence>
<evidence type="ECO:0000313" key="2">
    <source>
        <dbReference type="EMBL" id="GAA4022520.1"/>
    </source>
</evidence>
<evidence type="ECO:0008006" key="4">
    <source>
        <dbReference type="Google" id="ProtNLM"/>
    </source>
</evidence>
<dbReference type="RefSeq" id="WP_324691943.1">
    <property type="nucleotide sequence ID" value="NZ_BAABCR010000003.1"/>
</dbReference>
<reference evidence="3" key="1">
    <citation type="journal article" date="2019" name="Int. J. Syst. Evol. Microbiol.">
        <title>The Global Catalogue of Microorganisms (GCM) 10K type strain sequencing project: providing services to taxonomists for standard genome sequencing and annotation.</title>
        <authorList>
            <consortium name="The Broad Institute Genomics Platform"/>
            <consortium name="The Broad Institute Genome Sequencing Center for Infectious Disease"/>
            <person name="Wu L."/>
            <person name="Ma J."/>
        </authorList>
    </citation>
    <scope>NUCLEOTIDE SEQUENCE [LARGE SCALE GENOMIC DNA]</scope>
    <source>
        <strain evidence="3">JCM 17064</strain>
    </source>
</reference>
<dbReference type="EMBL" id="BAABCR010000003">
    <property type="protein sequence ID" value="GAA4022520.1"/>
    <property type="molecule type" value="Genomic_DNA"/>
</dbReference>
<gene>
    <name evidence="2" type="ORF">GCM10022386_01780</name>
</gene>
<name>A0ABP7T865_9FLAO</name>
<accession>A0ABP7T865</accession>
<keyword evidence="3" id="KW-1185">Reference proteome</keyword>
<protein>
    <recommendedName>
        <fullName evidence="4">AMIN domain-containing protein</fullName>
    </recommendedName>
</protein>